<dbReference type="OrthoDB" id="78947at2759"/>
<dbReference type="GO" id="GO:0047134">
    <property type="term" value="F:protein-disulfide reductase [NAD(P)H] activity"/>
    <property type="evidence" value="ECO:0007669"/>
    <property type="project" value="InterPro"/>
</dbReference>
<feature type="domain" description="Thioredoxin" evidence="2">
    <location>
        <begin position="20"/>
        <end position="100"/>
    </location>
</feature>
<name>A0A7R7XA30_9EURO</name>
<keyword evidence="4" id="KW-1185">Reference proteome</keyword>
<dbReference type="KEGG" id="apuu:APUU_10322S"/>
<gene>
    <name evidence="3" type="ORF">APUU_10322S</name>
</gene>
<reference evidence="3" key="1">
    <citation type="submission" date="2021-01" db="EMBL/GenBank/DDBJ databases">
        <authorList>
            <consortium name="Aspergillus puulaauensis MK2 genome sequencing consortium"/>
            <person name="Kazuki M."/>
            <person name="Futagami T."/>
        </authorList>
    </citation>
    <scope>NUCLEOTIDE SEQUENCE</scope>
    <source>
        <strain evidence="3">MK2</strain>
    </source>
</reference>
<dbReference type="InterPro" id="IPR010357">
    <property type="entry name" value="TXNDC17_dom"/>
</dbReference>
<dbReference type="SUPFAM" id="SSF52833">
    <property type="entry name" value="Thioredoxin-like"/>
    <property type="match status" value="1"/>
</dbReference>
<proteinExistence type="inferred from homology"/>
<organism evidence="3 4">
    <name type="scientific">Aspergillus puulaauensis</name>
    <dbReference type="NCBI Taxonomy" id="1220207"/>
    <lineage>
        <taxon>Eukaryota</taxon>
        <taxon>Fungi</taxon>
        <taxon>Dikarya</taxon>
        <taxon>Ascomycota</taxon>
        <taxon>Pezizomycotina</taxon>
        <taxon>Eurotiomycetes</taxon>
        <taxon>Eurotiomycetidae</taxon>
        <taxon>Eurotiales</taxon>
        <taxon>Aspergillaceae</taxon>
        <taxon>Aspergillus</taxon>
    </lineage>
</organism>
<evidence type="ECO:0000259" key="2">
    <source>
        <dbReference type="Pfam" id="PF06110"/>
    </source>
</evidence>
<evidence type="ECO:0000313" key="3">
    <source>
        <dbReference type="EMBL" id="BCS17494.1"/>
    </source>
</evidence>
<dbReference type="InterPro" id="IPR045108">
    <property type="entry name" value="TXNDC17-like"/>
</dbReference>
<dbReference type="InterPro" id="IPR036249">
    <property type="entry name" value="Thioredoxin-like_sf"/>
</dbReference>
<dbReference type="GO" id="GO:0005829">
    <property type="term" value="C:cytosol"/>
    <property type="evidence" value="ECO:0007669"/>
    <property type="project" value="TreeGrafter"/>
</dbReference>
<dbReference type="PANTHER" id="PTHR12452">
    <property type="entry name" value="42-9-9 PROTEIN-RELATED"/>
    <property type="match status" value="1"/>
</dbReference>
<dbReference type="Pfam" id="PF06110">
    <property type="entry name" value="TXD17-like_Trx"/>
    <property type="match status" value="1"/>
</dbReference>
<dbReference type="PANTHER" id="PTHR12452:SF0">
    <property type="entry name" value="THIOREDOXIN DOMAIN-CONTAINING PROTEIN 17"/>
    <property type="match status" value="1"/>
</dbReference>
<dbReference type="EMBL" id="AP024443">
    <property type="protein sequence ID" value="BCS17494.1"/>
    <property type="molecule type" value="Genomic_DNA"/>
</dbReference>
<evidence type="ECO:0000313" key="4">
    <source>
        <dbReference type="Proteomes" id="UP000654913"/>
    </source>
</evidence>
<reference evidence="3" key="2">
    <citation type="submission" date="2021-02" db="EMBL/GenBank/DDBJ databases">
        <title>Aspergillus puulaauensis MK2 genome sequence.</title>
        <authorList>
            <person name="Futagami T."/>
            <person name="Mori K."/>
            <person name="Kadooka C."/>
            <person name="Tanaka T."/>
        </authorList>
    </citation>
    <scope>NUCLEOTIDE SEQUENCE</scope>
    <source>
        <strain evidence="3">MK2</strain>
    </source>
</reference>
<dbReference type="Proteomes" id="UP000654913">
    <property type="component" value="Chromosome 1"/>
</dbReference>
<accession>A0A7R7XA30</accession>
<comment type="similarity">
    <text evidence="1">Belongs to the thioredoxin family.</text>
</comment>
<dbReference type="RefSeq" id="XP_041549688.1">
    <property type="nucleotide sequence ID" value="XM_041699508.1"/>
</dbReference>
<sequence length="132" mass="14462">MPVITDFSLPSSASALQLSAEKPVTFLSFHASPDPNTGKPWCPDVVAALPHLQEVFSTPQAPQVAFINVGQRDQWKDPSNVYRTKWNVNAVPSLVRYELVDGSVKETGRLAEAQILDRGRLSKFVGDRSASI</sequence>
<evidence type="ECO:0000256" key="1">
    <source>
        <dbReference type="ARBA" id="ARBA00008987"/>
    </source>
</evidence>
<protein>
    <recommendedName>
        <fullName evidence="2">Thioredoxin domain-containing protein</fullName>
    </recommendedName>
</protein>
<dbReference type="GeneID" id="64967499"/>
<dbReference type="AlphaFoldDB" id="A0A7R7XA30"/>
<dbReference type="Gene3D" id="3.40.30.10">
    <property type="entry name" value="Glutaredoxin"/>
    <property type="match status" value="1"/>
</dbReference>